<evidence type="ECO:0000313" key="6">
    <source>
        <dbReference type="Proteomes" id="UP000198959"/>
    </source>
</evidence>
<dbReference type="OrthoDB" id="2472181at2"/>
<dbReference type="PANTHER" id="PTHR45527:SF1">
    <property type="entry name" value="FATTY ACID SYNTHASE"/>
    <property type="match status" value="1"/>
</dbReference>
<dbReference type="SMART" id="SM00823">
    <property type="entry name" value="PKS_PP"/>
    <property type="match status" value="1"/>
</dbReference>
<dbReference type="FunFam" id="2.30.38.10:FF:000001">
    <property type="entry name" value="Non-ribosomal peptide synthetase PvdI"/>
    <property type="match status" value="1"/>
</dbReference>
<dbReference type="Proteomes" id="UP000198959">
    <property type="component" value="Unassembled WGS sequence"/>
</dbReference>
<dbReference type="InterPro" id="IPR000873">
    <property type="entry name" value="AMP-dep_synth/lig_dom"/>
</dbReference>
<dbReference type="PROSITE" id="PS00455">
    <property type="entry name" value="AMP_BINDING"/>
    <property type="match status" value="1"/>
</dbReference>
<dbReference type="SUPFAM" id="SSF53335">
    <property type="entry name" value="S-adenosyl-L-methionine-dependent methyltransferases"/>
    <property type="match status" value="1"/>
</dbReference>
<evidence type="ECO:0000259" key="4">
    <source>
        <dbReference type="PROSITE" id="PS50075"/>
    </source>
</evidence>
<dbReference type="FunFam" id="3.40.50.12780:FF:000012">
    <property type="entry name" value="Non-ribosomal peptide synthetase"/>
    <property type="match status" value="1"/>
</dbReference>
<dbReference type="Gene3D" id="3.40.50.150">
    <property type="entry name" value="Vaccinia Virus protein VP39"/>
    <property type="match status" value="1"/>
</dbReference>
<keyword evidence="1" id="KW-0596">Phosphopantetheine</keyword>
<dbReference type="AlphaFoldDB" id="A0A1C6SCY6"/>
<dbReference type="GO" id="GO:0008168">
    <property type="term" value="F:methyltransferase activity"/>
    <property type="evidence" value="ECO:0007669"/>
    <property type="project" value="UniProtKB-KW"/>
</dbReference>
<feature type="compositionally biased region" description="Basic and acidic residues" evidence="3">
    <location>
        <begin position="137"/>
        <end position="159"/>
    </location>
</feature>
<evidence type="ECO:0000256" key="1">
    <source>
        <dbReference type="ARBA" id="ARBA00022450"/>
    </source>
</evidence>
<dbReference type="InterPro" id="IPR029063">
    <property type="entry name" value="SAM-dependent_MTases_sf"/>
</dbReference>
<accession>A0A1C6SCY6</accession>
<dbReference type="Gene3D" id="3.40.50.980">
    <property type="match status" value="2"/>
</dbReference>
<dbReference type="GO" id="GO:0032259">
    <property type="term" value="P:methylation"/>
    <property type="evidence" value="ECO:0007669"/>
    <property type="project" value="UniProtKB-KW"/>
</dbReference>
<dbReference type="GO" id="GO:0031177">
    <property type="term" value="F:phosphopantetheine binding"/>
    <property type="evidence" value="ECO:0007669"/>
    <property type="project" value="InterPro"/>
</dbReference>
<dbReference type="InterPro" id="IPR020806">
    <property type="entry name" value="PKS_PP-bd"/>
</dbReference>
<dbReference type="GO" id="GO:0044550">
    <property type="term" value="P:secondary metabolite biosynthetic process"/>
    <property type="evidence" value="ECO:0007669"/>
    <property type="project" value="TreeGrafter"/>
</dbReference>
<dbReference type="Gene3D" id="3.30.300.30">
    <property type="match status" value="2"/>
</dbReference>
<dbReference type="InterPro" id="IPR010071">
    <property type="entry name" value="AA_adenyl_dom"/>
</dbReference>
<organism evidence="5 6">
    <name type="scientific">Micromonospora pallida</name>
    <dbReference type="NCBI Taxonomy" id="145854"/>
    <lineage>
        <taxon>Bacteria</taxon>
        <taxon>Bacillati</taxon>
        <taxon>Actinomycetota</taxon>
        <taxon>Actinomycetes</taxon>
        <taxon>Micromonosporales</taxon>
        <taxon>Micromonosporaceae</taxon>
        <taxon>Micromonospora</taxon>
    </lineage>
</organism>
<dbReference type="Gene3D" id="3.40.50.1820">
    <property type="entry name" value="alpha/beta hydrolase"/>
    <property type="match status" value="1"/>
</dbReference>
<reference evidence="6" key="1">
    <citation type="submission" date="2016-06" db="EMBL/GenBank/DDBJ databases">
        <authorList>
            <person name="Varghese N."/>
            <person name="Submissions Spin"/>
        </authorList>
    </citation>
    <scope>NUCLEOTIDE SEQUENCE [LARGE SCALE GENOMIC DNA]</scope>
    <source>
        <strain evidence="6">DSM 43817</strain>
    </source>
</reference>
<feature type="region of interest" description="Disordered" evidence="3">
    <location>
        <begin position="137"/>
        <end position="184"/>
    </location>
</feature>
<dbReference type="InterPro" id="IPR009081">
    <property type="entry name" value="PP-bd_ACP"/>
</dbReference>
<dbReference type="InterPro" id="IPR045851">
    <property type="entry name" value="AMP-bd_C_sf"/>
</dbReference>
<dbReference type="InterPro" id="IPR006342">
    <property type="entry name" value="FkbM_mtfrase"/>
</dbReference>
<dbReference type="NCBIfam" id="TIGR01733">
    <property type="entry name" value="AA-adenyl-dom"/>
    <property type="match status" value="1"/>
</dbReference>
<dbReference type="Pfam" id="PF00501">
    <property type="entry name" value="AMP-binding"/>
    <property type="match status" value="1"/>
</dbReference>
<proteinExistence type="predicted"/>
<evidence type="ECO:0000256" key="3">
    <source>
        <dbReference type="SAM" id="MobiDB-lite"/>
    </source>
</evidence>
<name>A0A1C6SCY6_9ACTN</name>
<dbReference type="SUPFAM" id="SSF47336">
    <property type="entry name" value="ACP-like"/>
    <property type="match status" value="1"/>
</dbReference>
<dbReference type="GO" id="GO:0043041">
    <property type="term" value="P:amino acid activation for nonribosomal peptide biosynthetic process"/>
    <property type="evidence" value="ECO:0007669"/>
    <property type="project" value="TreeGrafter"/>
</dbReference>
<dbReference type="InterPro" id="IPR036736">
    <property type="entry name" value="ACP-like_sf"/>
</dbReference>
<dbReference type="Gene3D" id="2.30.38.10">
    <property type="entry name" value="Luciferase, Domain 3"/>
    <property type="match status" value="1"/>
</dbReference>
<dbReference type="GO" id="GO:0005829">
    <property type="term" value="C:cytosol"/>
    <property type="evidence" value="ECO:0007669"/>
    <property type="project" value="TreeGrafter"/>
</dbReference>
<dbReference type="RefSeq" id="WP_091643044.1">
    <property type="nucleotide sequence ID" value="NZ_FMHW01000002.1"/>
</dbReference>
<sequence length="910" mass="96753">MSEPRAHRSAGGTLAELVRHQIRSTPDAPAVVAGDVELTYAELGRRVAVLSARLRALGAGRGRTVAVALPHGAAQVTVLLALVETGATYLPLDVTHPAERIRHMLDDAAPHCVVAGDDVAPVLDAARLDPSVRRVRLEDLTAENETRAEDGAPAEHETPAEEGAPTREGTPAEGRTPTVAVTPGAGAAVPSDIAYLIYTSGSTGRPKGVAVSHASLVSNLRWVQRRYDLRPGDRMLQKTPLGFDVSVWELCWPLVTGATLVVAEPAIHQDPVALAELMTRQRVTVAHFVPSMLAVFLDSASLSGCATLRMVVLSGEAVPARLCRSFFDACDATLHNLYGPTEGTIHVTSWDIPRPLPTDTVPIGRPVDHTRLYVLDDLLRPVPTGESGDLYLGGAQVALGYLNNLTLTAERFVACPFGPPGERMYRTGDLARWNPDGDLEYLGRSDSQVKVNGVRIEIAEVETALERHPAVRQAAVVPTRADNGDQRLSALVTLDTAGAPGADRLLRLTELPEASRPTIVEVAAGLPVCVPDGTDPHASFREVFDDEVYTRGVVLPENAWVLDVGANVGLFTLLVGTRTPGARIVAAEPVPERFDALRRNVNLYGLDAVLLPYRLGASPGELAEPFPVSVRTISQVLDEEGVDRLALLRIGVEAGEDVLAGIEDRHWPEIDRISLRAPGTGRRRVEALLAERGFTVRSWRSPEGGPTYLHATRGEGLPPAGDRDVDVASRPTLVSLPSLLEEIRAEAATVLPSAMLPATITAVSRLPLTANGKLDRARIRSLDPVAVPGSGRRATTELERTLCDLIGQAVGVPTVGADDNLFRLGATSLSAVRLTGAISKRFGVPFRLRMVVASPTAAGLARQVTELLDTEGTELPGTEGADAPAANPSGTDRGSGNSWRSGSRSAPASR</sequence>
<dbReference type="InterPro" id="IPR020845">
    <property type="entry name" value="AMP-binding_CS"/>
</dbReference>
<keyword evidence="2" id="KW-0597">Phosphoprotein</keyword>
<dbReference type="FunFam" id="3.40.50.980:FF:000002">
    <property type="entry name" value="Enterobactin synthetase component F"/>
    <property type="match status" value="1"/>
</dbReference>
<feature type="region of interest" description="Disordered" evidence="3">
    <location>
        <begin position="871"/>
        <end position="910"/>
    </location>
</feature>
<dbReference type="InterPro" id="IPR029058">
    <property type="entry name" value="AB_hydrolase_fold"/>
</dbReference>
<dbReference type="STRING" id="145854.GA0074692_2333"/>
<dbReference type="SUPFAM" id="SSF56801">
    <property type="entry name" value="Acetyl-CoA synthetase-like"/>
    <property type="match status" value="1"/>
</dbReference>
<feature type="domain" description="Carrier" evidence="4">
    <location>
        <begin position="793"/>
        <end position="868"/>
    </location>
</feature>
<dbReference type="PANTHER" id="PTHR45527">
    <property type="entry name" value="NONRIBOSOMAL PEPTIDE SYNTHETASE"/>
    <property type="match status" value="1"/>
</dbReference>
<dbReference type="Pfam" id="PF00550">
    <property type="entry name" value="PP-binding"/>
    <property type="match status" value="1"/>
</dbReference>
<dbReference type="EMBL" id="FMHW01000002">
    <property type="protein sequence ID" value="SCL27341.1"/>
    <property type="molecule type" value="Genomic_DNA"/>
</dbReference>
<feature type="compositionally biased region" description="Low complexity" evidence="3">
    <location>
        <begin position="894"/>
        <end position="910"/>
    </location>
</feature>
<keyword evidence="6" id="KW-1185">Reference proteome</keyword>
<dbReference type="NCBIfam" id="TIGR01444">
    <property type="entry name" value="fkbM_fam"/>
    <property type="match status" value="1"/>
</dbReference>
<keyword evidence="5" id="KW-0489">Methyltransferase</keyword>
<keyword evidence="5" id="KW-0808">Transferase</keyword>
<gene>
    <name evidence="5" type="ORF">GA0074692_2333</name>
</gene>
<protein>
    <submittedName>
        <fullName evidence="5">Methyltransferase, FkbM family/amino acid adenylation domain-containing protein</fullName>
    </submittedName>
</protein>
<dbReference type="PROSITE" id="PS50075">
    <property type="entry name" value="CARRIER"/>
    <property type="match status" value="1"/>
</dbReference>
<evidence type="ECO:0000313" key="5">
    <source>
        <dbReference type="EMBL" id="SCL27341.1"/>
    </source>
</evidence>
<evidence type="ECO:0000256" key="2">
    <source>
        <dbReference type="ARBA" id="ARBA00022553"/>
    </source>
</evidence>